<dbReference type="OrthoDB" id="7367257at2759"/>
<sequence>MHYNQPYCCNTPSSLNNGYGNGYNAYNPTQINSSFYPYSIVGEGDVNCVTLPDGTCQFYFTPTANWWCSNAYYNMINSNNVNTCSNPNTGTWFVRSITSPVPAVWNNPLYQRHEAPIALQSSDCNRNAIDNGYQLKFHSDVRTSTTDIHYFYPCLRQIDYTLAIPTRGCAAVQVDTPIATNTTCHYEVVCPKPCNAGTTRVNTSVSAMSLDTNTAPTEVVTCRCISPLQLQRGSANKSLQRLQLLPSDARKKRIKLERKKQKIDEIKTRNVICECRPPMSVDKSVHKAFTTSGGNLNKGVQFSRCWCKDAPVQRDSYAKQDAEIWHPATDSVKSAFKYECPSRSSGKIGQNVIKSKSKDEICPCSATQSSERIKENENVRKSKSKEVICQCSSTLSSERVTQNIILSNSKDVLCQCSPTHSSEGKRQNVNKSKSKDVICQCDSAPSSDKLKAPQDACEASCCDLNKRSPSLRCCGKKVTVIKGDAFLKPEPEVWCPITDSLKKIFQCGRGASSRCSGCCN</sequence>
<evidence type="ECO:0000313" key="4">
    <source>
        <dbReference type="Proteomes" id="UP000494256"/>
    </source>
</evidence>
<evidence type="ECO:0000313" key="1">
    <source>
        <dbReference type="EMBL" id="CAB3244576.1"/>
    </source>
</evidence>
<dbReference type="EMBL" id="CADEBD010000393">
    <property type="protein sequence ID" value="CAB3253600.1"/>
    <property type="molecule type" value="Genomic_DNA"/>
</dbReference>
<dbReference type="EMBL" id="CADEBC010000522">
    <property type="protein sequence ID" value="CAB3244576.1"/>
    <property type="molecule type" value="Genomic_DNA"/>
</dbReference>
<comment type="caution">
    <text evidence="1">The sequence shown here is derived from an EMBL/GenBank/DDBJ whole genome shotgun (WGS) entry which is preliminary data.</text>
</comment>
<proteinExistence type="predicted"/>
<dbReference type="Proteomes" id="UP000494106">
    <property type="component" value="Unassembled WGS sequence"/>
</dbReference>
<name>A0A8S1ADL9_ARCPL</name>
<keyword evidence="3" id="KW-1185">Reference proteome</keyword>
<dbReference type="AlphaFoldDB" id="A0A8S1ADL9"/>
<organism evidence="1 3">
    <name type="scientific">Arctia plantaginis</name>
    <name type="common">Wood tiger moth</name>
    <name type="synonym">Phalaena plantaginis</name>
    <dbReference type="NCBI Taxonomy" id="874455"/>
    <lineage>
        <taxon>Eukaryota</taxon>
        <taxon>Metazoa</taxon>
        <taxon>Ecdysozoa</taxon>
        <taxon>Arthropoda</taxon>
        <taxon>Hexapoda</taxon>
        <taxon>Insecta</taxon>
        <taxon>Pterygota</taxon>
        <taxon>Neoptera</taxon>
        <taxon>Endopterygota</taxon>
        <taxon>Lepidoptera</taxon>
        <taxon>Glossata</taxon>
        <taxon>Ditrysia</taxon>
        <taxon>Noctuoidea</taxon>
        <taxon>Erebidae</taxon>
        <taxon>Arctiinae</taxon>
        <taxon>Arctia</taxon>
    </lineage>
</organism>
<gene>
    <name evidence="2" type="ORF">APLA_LOCUS14353</name>
    <name evidence="1" type="ORF">APLA_LOCUS9993</name>
</gene>
<dbReference type="Proteomes" id="UP000494256">
    <property type="component" value="Unassembled WGS sequence"/>
</dbReference>
<evidence type="ECO:0000313" key="2">
    <source>
        <dbReference type="EMBL" id="CAB3253600.1"/>
    </source>
</evidence>
<accession>A0A8S1ADL9</accession>
<protein>
    <submittedName>
        <fullName evidence="1">Uncharacterized protein</fullName>
    </submittedName>
</protein>
<evidence type="ECO:0000313" key="3">
    <source>
        <dbReference type="Proteomes" id="UP000494106"/>
    </source>
</evidence>
<reference evidence="3 4" key="1">
    <citation type="submission" date="2020-04" db="EMBL/GenBank/DDBJ databases">
        <authorList>
            <person name="Wallbank WR R."/>
            <person name="Pardo Diaz C."/>
            <person name="Kozak K."/>
            <person name="Martin S."/>
            <person name="Jiggins C."/>
            <person name="Moest M."/>
            <person name="Warren A I."/>
            <person name="Byers J.R.P. K."/>
            <person name="Montejo-Kovacevich G."/>
            <person name="Yen C E."/>
        </authorList>
    </citation>
    <scope>NUCLEOTIDE SEQUENCE [LARGE SCALE GENOMIC DNA]</scope>
</reference>